<dbReference type="SMART" id="SM00389">
    <property type="entry name" value="HOX"/>
    <property type="match status" value="1"/>
</dbReference>
<evidence type="ECO:0000256" key="4">
    <source>
        <dbReference type="ARBA" id="ARBA00023242"/>
    </source>
</evidence>
<dbReference type="InterPro" id="IPR009057">
    <property type="entry name" value="Homeodomain-like_sf"/>
</dbReference>
<dbReference type="GO" id="GO:0005634">
    <property type="term" value="C:nucleus"/>
    <property type="evidence" value="ECO:0007669"/>
    <property type="project" value="UniProtKB-SubCell"/>
</dbReference>
<feature type="domain" description="Homeobox" evidence="8">
    <location>
        <begin position="123"/>
        <end position="183"/>
    </location>
</feature>
<dbReference type="PROSITE" id="PS00027">
    <property type="entry name" value="HOMEOBOX_1"/>
    <property type="match status" value="1"/>
</dbReference>
<dbReference type="InterPro" id="IPR017970">
    <property type="entry name" value="Homeobox_CS"/>
</dbReference>
<evidence type="ECO:0000259" key="8">
    <source>
        <dbReference type="PROSITE" id="PS50071"/>
    </source>
</evidence>
<comment type="subcellular location">
    <subcellularLocation>
        <location evidence="1 5 6">Nucleus</location>
    </subcellularLocation>
</comment>
<proteinExistence type="predicted"/>
<evidence type="ECO:0000256" key="3">
    <source>
        <dbReference type="ARBA" id="ARBA00023155"/>
    </source>
</evidence>
<dbReference type="GO" id="GO:0000978">
    <property type="term" value="F:RNA polymerase II cis-regulatory region sequence-specific DNA binding"/>
    <property type="evidence" value="ECO:0007669"/>
    <property type="project" value="TreeGrafter"/>
</dbReference>
<evidence type="ECO:0000313" key="10">
    <source>
        <dbReference type="WBParaSite" id="PSU_v2.g5677.t1"/>
    </source>
</evidence>
<feature type="DNA-binding region" description="Homeobox" evidence="5">
    <location>
        <begin position="125"/>
        <end position="184"/>
    </location>
</feature>
<feature type="region of interest" description="Disordered" evidence="7">
    <location>
        <begin position="92"/>
        <end position="111"/>
    </location>
</feature>
<evidence type="ECO:0000256" key="6">
    <source>
        <dbReference type="RuleBase" id="RU000682"/>
    </source>
</evidence>
<keyword evidence="4 5" id="KW-0539">Nucleus</keyword>
<evidence type="ECO:0000256" key="5">
    <source>
        <dbReference type="PROSITE-ProRule" id="PRU00108"/>
    </source>
</evidence>
<evidence type="ECO:0000313" key="9">
    <source>
        <dbReference type="Proteomes" id="UP000887577"/>
    </source>
</evidence>
<dbReference type="InterPro" id="IPR013847">
    <property type="entry name" value="POU"/>
</dbReference>
<dbReference type="SUPFAM" id="SSF46689">
    <property type="entry name" value="Homeodomain-like"/>
    <property type="match status" value="1"/>
</dbReference>
<evidence type="ECO:0000256" key="1">
    <source>
        <dbReference type="ARBA" id="ARBA00004123"/>
    </source>
</evidence>
<dbReference type="PANTHER" id="PTHR11636:SF137">
    <property type="entry name" value="HOMEOBOX PROTEIN CEH-18"/>
    <property type="match status" value="1"/>
</dbReference>
<sequence length="185" mass="20947">MVDVNGDGPRTFWCSDQWNHNKFDAGTPWRGLGGEFEFCSALSAKDCDGIPIIGSVNSSRAWNDRAWNDPESVALGLAVDDIVGYILGQEVEDNNEDENSGSNSPESRPIHVSKLNAKIIPPLKKRRKRTNLDDQQKRALDAYFGMNQRPDYGQIHEIANALKLETDVVRVWFCNRRQKIRKSEE</sequence>
<organism evidence="9 10">
    <name type="scientific">Panagrolaimus superbus</name>
    <dbReference type="NCBI Taxonomy" id="310955"/>
    <lineage>
        <taxon>Eukaryota</taxon>
        <taxon>Metazoa</taxon>
        <taxon>Ecdysozoa</taxon>
        <taxon>Nematoda</taxon>
        <taxon>Chromadorea</taxon>
        <taxon>Rhabditida</taxon>
        <taxon>Tylenchina</taxon>
        <taxon>Panagrolaimomorpha</taxon>
        <taxon>Panagrolaimoidea</taxon>
        <taxon>Panagrolaimidae</taxon>
        <taxon>Panagrolaimus</taxon>
    </lineage>
</organism>
<dbReference type="AlphaFoldDB" id="A0A914YYW0"/>
<evidence type="ECO:0000256" key="7">
    <source>
        <dbReference type="SAM" id="MobiDB-lite"/>
    </source>
</evidence>
<dbReference type="WBParaSite" id="PSU_v2.g5677.t1">
    <property type="protein sequence ID" value="PSU_v2.g5677.t1"/>
    <property type="gene ID" value="PSU_v2.g5677"/>
</dbReference>
<dbReference type="InterPro" id="IPR050255">
    <property type="entry name" value="POU_domain_TF"/>
</dbReference>
<dbReference type="Proteomes" id="UP000887577">
    <property type="component" value="Unplaced"/>
</dbReference>
<dbReference type="PANTHER" id="PTHR11636">
    <property type="entry name" value="POU DOMAIN"/>
    <property type="match status" value="1"/>
</dbReference>
<dbReference type="Pfam" id="PF00046">
    <property type="entry name" value="Homeodomain"/>
    <property type="match status" value="1"/>
</dbReference>
<keyword evidence="2 5" id="KW-0238">DNA-binding</keyword>
<dbReference type="PRINTS" id="PR00028">
    <property type="entry name" value="POUDOMAIN"/>
</dbReference>
<keyword evidence="3 5" id="KW-0371">Homeobox</keyword>
<evidence type="ECO:0000256" key="2">
    <source>
        <dbReference type="ARBA" id="ARBA00023125"/>
    </source>
</evidence>
<dbReference type="InterPro" id="IPR001356">
    <property type="entry name" value="HD"/>
</dbReference>
<protein>
    <submittedName>
        <fullName evidence="10">Homeobox domain-containing protein</fullName>
    </submittedName>
</protein>
<dbReference type="GO" id="GO:0000981">
    <property type="term" value="F:DNA-binding transcription factor activity, RNA polymerase II-specific"/>
    <property type="evidence" value="ECO:0007669"/>
    <property type="project" value="InterPro"/>
</dbReference>
<dbReference type="Gene3D" id="1.10.10.60">
    <property type="entry name" value="Homeodomain-like"/>
    <property type="match status" value="1"/>
</dbReference>
<name>A0A914YYW0_9BILA</name>
<accession>A0A914YYW0</accession>
<dbReference type="CDD" id="cd00086">
    <property type="entry name" value="homeodomain"/>
    <property type="match status" value="1"/>
</dbReference>
<dbReference type="PROSITE" id="PS50071">
    <property type="entry name" value="HOMEOBOX_2"/>
    <property type="match status" value="1"/>
</dbReference>
<keyword evidence="9" id="KW-1185">Reference proteome</keyword>
<reference evidence="10" key="1">
    <citation type="submission" date="2022-11" db="UniProtKB">
        <authorList>
            <consortium name="WormBaseParasite"/>
        </authorList>
    </citation>
    <scope>IDENTIFICATION</scope>
</reference>